<organism evidence="1 2">
    <name type="scientific">Lecanicillium saksenae</name>
    <dbReference type="NCBI Taxonomy" id="468837"/>
    <lineage>
        <taxon>Eukaryota</taxon>
        <taxon>Fungi</taxon>
        <taxon>Dikarya</taxon>
        <taxon>Ascomycota</taxon>
        <taxon>Pezizomycotina</taxon>
        <taxon>Sordariomycetes</taxon>
        <taxon>Hypocreomycetidae</taxon>
        <taxon>Hypocreales</taxon>
        <taxon>Cordycipitaceae</taxon>
        <taxon>Lecanicillium</taxon>
    </lineage>
</organism>
<accession>A0ACC1QMG0</accession>
<gene>
    <name evidence="1" type="ORF">NLG97_g7656</name>
</gene>
<protein>
    <submittedName>
        <fullName evidence="1">Uncharacterized protein</fullName>
    </submittedName>
</protein>
<dbReference type="EMBL" id="JANAKD010001204">
    <property type="protein sequence ID" value="KAJ3482099.1"/>
    <property type="molecule type" value="Genomic_DNA"/>
</dbReference>
<comment type="caution">
    <text evidence="1">The sequence shown here is derived from an EMBL/GenBank/DDBJ whole genome shotgun (WGS) entry which is preliminary data.</text>
</comment>
<keyword evidence="2" id="KW-1185">Reference proteome</keyword>
<name>A0ACC1QMG0_9HYPO</name>
<dbReference type="Proteomes" id="UP001148737">
    <property type="component" value="Unassembled WGS sequence"/>
</dbReference>
<evidence type="ECO:0000313" key="1">
    <source>
        <dbReference type="EMBL" id="KAJ3482099.1"/>
    </source>
</evidence>
<sequence length="341" mass="39007">MGAPEFRRNASPGSTYSASQVTAWLRRLGLPTTYQKYVDDPTAIPKSYEALELLFKSQITVFPYENLTVHYSSSHLVNIKPELLYSKMMDTNRGRGGYCMELSIFFHHMLRGLGFRVIMTGVRNRTRTDGVPDGEYQGWTHINNIIYLPDGTKYSADVAFGGDGPTAPLPMYDDARIHQNLGSQQVRLVHDNIDKQQLTEPRLWIYQYRNGQEKQWNSFYSFAELEFFQEDFEVQNWWACAHTLHRWTVLVVRFLREGELVQYTEGSEQTNRAAEAADDVRIVGKVMLVNNLVKVNMGGKTQVVCELKSEAERVAALKTYFNITLLDGEVSAIYGWDMALA</sequence>
<evidence type="ECO:0000313" key="2">
    <source>
        <dbReference type="Proteomes" id="UP001148737"/>
    </source>
</evidence>
<proteinExistence type="predicted"/>
<reference evidence="1" key="1">
    <citation type="submission" date="2022-07" db="EMBL/GenBank/DDBJ databases">
        <title>Genome Sequence of Lecanicillium saksenae.</title>
        <authorList>
            <person name="Buettner E."/>
        </authorList>
    </citation>
    <scope>NUCLEOTIDE SEQUENCE</scope>
    <source>
        <strain evidence="1">VT-O1</strain>
    </source>
</reference>